<dbReference type="PANTHER" id="PTHR30185">
    <property type="entry name" value="CRYPTIC BETA-GLUCOSIDE BGL OPERON ANTITERMINATOR"/>
    <property type="match status" value="1"/>
</dbReference>
<name>A0A3P1VFP5_9STRE</name>
<evidence type="ECO:0000313" key="5">
    <source>
        <dbReference type="Proteomes" id="UP000281771"/>
    </source>
</evidence>
<evidence type="ECO:0000259" key="3">
    <source>
        <dbReference type="PROSITE" id="PS51094"/>
    </source>
</evidence>
<dbReference type="Gene3D" id="1.10.10.10">
    <property type="entry name" value="Winged helix-like DNA-binding domain superfamily/Winged helix DNA-binding domain"/>
    <property type="match status" value="2"/>
</dbReference>
<evidence type="ECO:0000256" key="1">
    <source>
        <dbReference type="ARBA" id="ARBA00023015"/>
    </source>
</evidence>
<dbReference type="Pfam" id="PF05043">
    <property type="entry name" value="Mga"/>
    <property type="match status" value="1"/>
</dbReference>
<dbReference type="Proteomes" id="UP000281771">
    <property type="component" value="Unassembled WGS sequence"/>
</dbReference>
<protein>
    <submittedName>
        <fullName evidence="4">HTH domain-containing protein</fullName>
    </submittedName>
</protein>
<dbReference type="AlphaFoldDB" id="A0A3P1VFP5"/>
<keyword evidence="2" id="KW-0804">Transcription</keyword>
<evidence type="ECO:0000256" key="2">
    <source>
        <dbReference type="ARBA" id="ARBA00023163"/>
    </source>
</evidence>
<dbReference type="EMBL" id="RQZA01000001">
    <property type="protein sequence ID" value="RRD32476.1"/>
    <property type="molecule type" value="Genomic_DNA"/>
</dbReference>
<comment type="caution">
    <text evidence="4">The sequence shown here is derived from an EMBL/GenBank/DDBJ whole genome shotgun (WGS) entry which is preliminary data.</text>
</comment>
<dbReference type="RefSeq" id="WP_124775527.1">
    <property type="nucleotide sequence ID" value="NZ_RQZA01000001.1"/>
</dbReference>
<keyword evidence="5" id="KW-1185">Reference proteome</keyword>
<dbReference type="PANTHER" id="PTHR30185:SF18">
    <property type="entry name" value="TRANSCRIPTIONAL REGULATOR MTLR"/>
    <property type="match status" value="1"/>
</dbReference>
<gene>
    <name evidence="4" type="ORF">EII38_01705</name>
</gene>
<dbReference type="SUPFAM" id="SSF55804">
    <property type="entry name" value="Phoshotransferase/anion transport protein"/>
    <property type="match status" value="1"/>
</dbReference>
<dbReference type="STRING" id="1123309.GCA_000377005_01549"/>
<organism evidence="4 5">
    <name type="scientific">Streptococcus minor</name>
    <dbReference type="NCBI Taxonomy" id="229549"/>
    <lineage>
        <taxon>Bacteria</taxon>
        <taxon>Bacillati</taxon>
        <taxon>Bacillota</taxon>
        <taxon>Bacilli</taxon>
        <taxon>Lactobacillales</taxon>
        <taxon>Streptococcaceae</taxon>
        <taxon>Streptococcus</taxon>
    </lineage>
</organism>
<sequence>MLLTKREKQLVKAFLQVGKLSLKEMADILQVSSRTVYRTLSDLMLTLEKQNIELIKDGRKYFLSGDLSVLEESQSTEEVSASQRLVLISYLLLTSAEPIINEELQERFWVSNVTVIQDIAEIEKRLKEFELSIQRKRGYQVVGATAQKRRFLAILLSNAISIQNFWQDDYPEFPILETEQVQATRQIFEEHQYLLGEVDSKLRQFLMILLALADNQDELVPAVNVSKEALDFSKRIFSDLAKRSKKFFNLQEIVYFANILDEIIIKRQEIPLFREKFDSEFYYSISQMVDAVSRFTKSDFFKDKLLFQLLFNHMRLSLAVPFLFPERATTNVAYLAAQKNQFLHSIVSLVMRDIFPSFIQNEYEYELVTLHFASSLRRSPDIYPIRLLLVTDERPLTTSVLVSKIKNIAPFVEWIDIKSTSNLSMVDTGQYDYCLTTRPIPNREIDLISTFPNTQEILDLQDKLQQIQENRTVAERKELVSKKSHDLQKYLVASSQILRNFSLSILNNQPSFEDSVGQIVERLDFVTDVGYLVHKLLSRFELSPLAIPNTNLALLHTQSHTVTESHFLVVELSQPVSALSMNHQYEQVQRILVMLTKVDDEEEIREMMTAISQSIIENNLYTEIYRTGNQEIIYQLLNAIFTEKIKKLEN</sequence>
<dbReference type="InterPro" id="IPR002178">
    <property type="entry name" value="PTS_EIIA_type-2_dom"/>
</dbReference>
<evidence type="ECO:0000313" key="4">
    <source>
        <dbReference type="EMBL" id="RRD32476.1"/>
    </source>
</evidence>
<dbReference type="Pfam" id="PF00359">
    <property type="entry name" value="PTS_EIIA_2"/>
    <property type="match status" value="1"/>
</dbReference>
<accession>A0A3P1VFP5</accession>
<dbReference type="PROSITE" id="PS51094">
    <property type="entry name" value="PTS_EIIA_TYPE_2"/>
    <property type="match status" value="1"/>
</dbReference>
<dbReference type="InterPro" id="IPR050661">
    <property type="entry name" value="BglG_antiterminators"/>
</dbReference>
<dbReference type="InterPro" id="IPR036388">
    <property type="entry name" value="WH-like_DNA-bd_sf"/>
</dbReference>
<feature type="domain" description="PTS EIIA type-2" evidence="3">
    <location>
        <begin position="490"/>
        <end position="640"/>
    </location>
</feature>
<proteinExistence type="predicted"/>
<keyword evidence="1" id="KW-0805">Transcription regulation</keyword>
<reference evidence="4 5" key="1">
    <citation type="submission" date="2018-11" db="EMBL/GenBank/DDBJ databases">
        <title>Genomes From Bacteria Associated with the Canine Oral Cavity: a Test Case for Automated Genome-Based Taxonomic Assignment.</title>
        <authorList>
            <person name="Coil D.A."/>
            <person name="Jospin G."/>
            <person name="Darling A.E."/>
            <person name="Wallis C."/>
            <person name="Davis I.J."/>
            <person name="Harris S."/>
            <person name="Eisen J.A."/>
            <person name="Holcombe L.J."/>
            <person name="O'Flynn C."/>
        </authorList>
    </citation>
    <scope>NUCLEOTIDE SEQUENCE [LARGE SCALE GENOMIC DNA]</scope>
    <source>
        <strain evidence="4 5">OH4621_COT-116</strain>
    </source>
</reference>
<dbReference type="InterPro" id="IPR016152">
    <property type="entry name" value="PTrfase/Anion_transptr"/>
</dbReference>
<dbReference type="Gene3D" id="3.40.930.10">
    <property type="entry name" value="Mannitol-specific EII, Chain A"/>
    <property type="match status" value="1"/>
</dbReference>
<dbReference type="InterPro" id="IPR007737">
    <property type="entry name" value="Mga_HTH"/>
</dbReference>